<sequence length="100" mass="11359">MDAEAFMPSVHQSVETCIEELRFQVTEPFNDGFLNFGIGSGMAACQVLLQRSEDMNITQCEVGAVRKVVPLSLWWWTCWTVLHTCFRKIKSCFRGITLAP</sequence>
<reference evidence="1 2" key="1">
    <citation type="journal article" date="2019" name="Sci. Rep.">
        <title>Orb-weaving spider Araneus ventricosus genome elucidates the spidroin gene catalogue.</title>
        <authorList>
            <person name="Kono N."/>
            <person name="Nakamura H."/>
            <person name="Ohtoshi R."/>
            <person name="Moran D.A.P."/>
            <person name="Shinohara A."/>
            <person name="Yoshida Y."/>
            <person name="Fujiwara M."/>
            <person name="Mori M."/>
            <person name="Tomita M."/>
            <person name="Arakawa K."/>
        </authorList>
    </citation>
    <scope>NUCLEOTIDE SEQUENCE [LARGE SCALE GENOMIC DNA]</scope>
</reference>
<name>A0A4Y2NCB8_ARAVE</name>
<gene>
    <name evidence="1" type="ORF">AVEN_146978_1</name>
</gene>
<evidence type="ECO:0000313" key="2">
    <source>
        <dbReference type="Proteomes" id="UP000499080"/>
    </source>
</evidence>
<organism evidence="1 2">
    <name type="scientific">Araneus ventricosus</name>
    <name type="common">Orbweaver spider</name>
    <name type="synonym">Epeira ventricosa</name>
    <dbReference type="NCBI Taxonomy" id="182803"/>
    <lineage>
        <taxon>Eukaryota</taxon>
        <taxon>Metazoa</taxon>
        <taxon>Ecdysozoa</taxon>
        <taxon>Arthropoda</taxon>
        <taxon>Chelicerata</taxon>
        <taxon>Arachnida</taxon>
        <taxon>Araneae</taxon>
        <taxon>Araneomorphae</taxon>
        <taxon>Entelegynae</taxon>
        <taxon>Araneoidea</taxon>
        <taxon>Araneidae</taxon>
        <taxon>Araneus</taxon>
    </lineage>
</organism>
<dbReference type="EMBL" id="BGPR01008812">
    <property type="protein sequence ID" value="GBN36279.1"/>
    <property type="molecule type" value="Genomic_DNA"/>
</dbReference>
<dbReference type="Proteomes" id="UP000499080">
    <property type="component" value="Unassembled WGS sequence"/>
</dbReference>
<protein>
    <submittedName>
        <fullName evidence="1">Uncharacterized protein</fullName>
    </submittedName>
</protein>
<proteinExistence type="predicted"/>
<keyword evidence="2" id="KW-1185">Reference proteome</keyword>
<dbReference type="AlphaFoldDB" id="A0A4Y2NCB8"/>
<evidence type="ECO:0000313" key="1">
    <source>
        <dbReference type="EMBL" id="GBN36279.1"/>
    </source>
</evidence>
<accession>A0A4Y2NCB8</accession>
<comment type="caution">
    <text evidence="1">The sequence shown here is derived from an EMBL/GenBank/DDBJ whole genome shotgun (WGS) entry which is preliminary data.</text>
</comment>